<comment type="caution">
    <text evidence="3">The sequence shown here is derived from an EMBL/GenBank/DDBJ whole genome shotgun (WGS) entry which is preliminary data.</text>
</comment>
<organism evidence="3 4">
    <name type="scientific">Shouchella clausii</name>
    <name type="common">Alkalihalobacillus clausii</name>
    <dbReference type="NCBI Taxonomy" id="79880"/>
    <lineage>
        <taxon>Bacteria</taxon>
        <taxon>Bacillati</taxon>
        <taxon>Bacillota</taxon>
        <taxon>Bacilli</taxon>
        <taxon>Bacillales</taxon>
        <taxon>Bacillaceae</taxon>
        <taxon>Shouchella</taxon>
    </lineage>
</organism>
<dbReference type="InterPro" id="IPR054718">
    <property type="entry name" value="YhfS-like_C"/>
</dbReference>
<keyword evidence="3" id="KW-0808">Transferase</keyword>
<dbReference type="EMBL" id="NPBS01000042">
    <property type="protein sequence ID" value="PAF26168.1"/>
    <property type="molecule type" value="Genomic_DNA"/>
</dbReference>
<dbReference type="Gene3D" id="3.40.640.10">
    <property type="entry name" value="Type I PLP-dependent aspartate aminotransferase-like (Major domain)"/>
    <property type="match status" value="1"/>
</dbReference>
<evidence type="ECO:0000313" key="4">
    <source>
        <dbReference type="Proteomes" id="UP000216133"/>
    </source>
</evidence>
<protein>
    <submittedName>
        <fullName evidence="3">Aminotransferase</fullName>
    </submittedName>
</protein>
<evidence type="ECO:0000259" key="2">
    <source>
        <dbReference type="Pfam" id="PF22475"/>
    </source>
</evidence>
<dbReference type="GO" id="GO:0071269">
    <property type="term" value="P:L-homocysteine biosynthetic process"/>
    <property type="evidence" value="ECO:0007669"/>
    <property type="project" value="TreeGrafter"/>
</dbReference>
<dbReference type="GO" id="GO:0005737">
    <property type="term" value="C:cytoplasm"/>
    <property type="evidence" value="ECO:0007669"/>
    <property type="project" value="TreeGrafter"/>
</dbReference>
<dbReference type="Gene3D" id="3.90.1150.130">
    <property type="match status" value="1"/>
</dbReference>
<dbReference type="InterPro" id="IPR006235">
    <property type="entry name" value="OAc-hSer/O-AcSer_sulfhydrylase"/>
</dbReference>
<dbReference type="GO" id="GO:0004124">
    <property type="term" value="F:cysteine synthase activity"/>
    <property type="evidence" value="ECO:0007669"/>
    <property type="project" value="TreeGrafter"/>
</dbReference>
<accession>A0A268S0V3</accession>
<dbReference type="GO" id="GO:0008483">
    <property type="term" value="F:transaminase activity"/>
    <property type="evidence" value="ECO:0007669"/>
    <property type="project" value="UniProtKB-KW"/>
</dbReference>
<gene>
    <name evidence="3" type="ORF">CHH61_09805</name>
</gene>
<dbReference type="Pfam" id="PF00266">
    <property type="entry name" value="Aminotran_5"/>
    <property type="match status" value="1"/>
</dbReference>
<name>A0A268S0V3_SHOCL</name>
<dbReference type="RefSeq" id="WP_094423862.1">
    <property type="nucleotide sequence ID" value="NZ_CP019985.1"/>
</dbReference>
<feature type="domain" description="YhfS-like C-terminal" evidence="2">
    <location>
        <begin position="258"/>
        <end position="358"/>
    </location>
</feature>
<dbReference type="GeneID" id="86924737"/>
<dbReference type="InterPro" id="IPR015421">
    <property type="entry name" value="PyrdxlP-dep_Trfase_major"/>
</dbReference>
<dbReference type="SUPFAM" id="SSF53383">
    <property type="entry name" value="PLP-dependent transferases"/>
    <property type="match status" value="1"/>
</dbReference>
<dbReference type="PANTHER" id="PTHR43797">
    <property type="entry name" value="HOMOCYSTEINE/CYSTEINE SYNTHASE"/>
    <property type="match status" value="1"/>
</dbReference>
<dbReference type="InterPro" id="IPR015424">
    <property type="entry name" value="PyrdxlP-dep_Trfase"/>
</dbReference>
<keyword evidence="3" id="KW-0032">Aminotransferase</keyword>
<dbReference type="GO" id="GO:0006535">
    <property type="term" value="P:cysteine biosynthetic process from serine"/>
    <property type="evidence" value="ECO:0007669"/>
    <property type="project" value="TreeGrafter"/>
</dbReference>
<dbReference type="Pfam" id="PF22475">
    <property type="entry name" value="YhfS-like_C"/>
    <property type="match status" value="1"/>
</dbReference>
<evidence type="ECO:0000313" key="3">
    <source>
        <dbReference type="EMBL" id="PAF26168.1"/>
    </source>
</evidence>
<dbReference type="GO" id="GO:0003961">
    <property type="term" value="F:O-acetylhomoserine aminocarboxypropyltransferase activity"/>
    <property type="evidence" value="ECO:0007669"/>
    <property type="project" value="TreeGrafter"/>
</dbReference>
<sequence length="368" mass="40208">MKYSEALLKNRSMEEAQSLQFKMVDEITKEFTDNEFYQLGDVGLHPDFGRPQTTAKAERVLARVFDSEACALVRGSGTGAIRLILAELVAAGDTCLVHTAPMYMTTKETFRQLGLKQEAVDYNDLAAFKSAVAATEAKLVYVQHARQAPHDTYQLGEVIEAAKTIRPDLPVVVDDNYCAFKMPKIGCEYGADYSTFSGFKLLGPEGIGVIVGKAAAIERLHARNYSGGGQVQGHEAHELLRSLTLAPVMLATQNEQVEELYQRIKNGALPGVEDVYMVNAQSKNVMIELAEPIASQVIANAARLGAATYPVGAESRYELAPMVYRPSGSFREADPKLEKHGLRVNPMKSSASTVLRILHLAVKEAQKG</sequence>
<feature type="domain" description="Aminotransferase class V" evidence="1">
    <location>
        <begin position="124"/>
        <end position="228"/>
    </location>
</feature>
<proteinExistence type="predicted"/>
<reference evidence="3 4" key="1">
    <citation type="submission" date="2017-07" db="EMBL/GenBank/DDBJ databases">
        <title>Isolation and whole genome analysis of endospore-forming bacteria from heroin.</title>
        <authorList>
            <person name="Kalinowski J."/>
            <person name="Ahrens B."/>
            <person name="Al-Dilaimi A."/>
            <person name="Winkler A."/>
            <person name="Wibberg D."/>
            <person name="Schleenbecker U."/>
            <person name="Ruckert C."/>
            <person name="Wolfel R."/>
            <person name="Grass G."/>
        </authorList>
    </citation>
    <scope>NUCLEOTIDE SEQUENCE [LARGE SCALE GENOMIC DNA]</scope>
    <source>
        <strain evidence="3 4">7523-2</strain>
    </source>
</reference>
<dbReference type="InterPro" id="IPR000192">
    <property type="entry name" value="Aminotrans_V_dom"/>
</dbReference>
<evidence type="ECO:0000259" key="1">
    <source>
        <dbReference type="Pfam" id="PF00266"/>
    </source>
</evidence>
<dbReference type="Proteomes" id="UP000216133">
    <property type="component" value="Unassembled WGS sequence"/>
</dbReference>
<dbReference type="PANTHER" id="PTHR43797:SF2">
    <property type="entry name" value="HOMOCYSTEINE_CYSTEINE SYNTHASE"/>
    <property type="match status" value="1"/>
</dbReference>
<dbReference type="AlphaFoldDB" id="A0A268S0V3"/>